<keyword evidence="3" id="KW-1185">Reference proteome</keyword>
<reference evidence="2 3" key="1">
    <citation type="submission" date="2019-11" db="EMBL/GenBank/DDBJ databases">
        <title>Whole genome sequence of Oryza granulata.</title>
        <authorList>
            <person name="Li W."/>
        </authorList>
    </citation>
    <scope>NUCLEOTIDE SEQUENCE [LARGE SCALE GENOMIC DNA]</scope>
    <source>
        <strain evidence="3">cv. Menghai</strain>
        <tissue evidence="2">Leaf</tissue>
    </source>
</reference>
<comment type="caution">
    <text evidence="2">The sequence shown here is derived from an EMBL/GenBank/DDBJ whole genome shotgun (WGS) entry which is preliminary data.</text>
</comment>
<feature type="region of interest" description="Disordered" evidence="1">
    <location>
        <begin position="54"/>
        <end position="75"/>
    </location>
</feature>
<evidence type="ECO:0000313" key="3">
    <source>
        <dbReference type="Proteomes" id="UP000479710"/>
    </source>
</evidence>
<dbReference type="EMBL" id="SPHZ02000005">
    <property type="protein sequence ID" value="KAF0917999.1"/>
    <property type="molecule type" value="Genomic_DNA"/>
</dbReference>
<dbReference type="Proteomes" id="UP000479710">
    <property type="component" value="Unassembled WGS sequence"/>
</dbReference>
<dbReference type="OrthoDB" id="672771at2759"/>
<proteinExistence type="predicted"/>
<dbReference type="AlphaFoldDB" id="A0A6G1DZP9"/>
<protein>
    <submittedName>
        <fullName evidence="2">Uncharacterized protein</fullName>
    </submittedName>
</protein>
<evidence type="ECO:0000313" key="2">
    <source>
        <dbReference type="EMBL" id="KAF0917999.1"/>
    </source>
</evidence>
<sequence length="183" mass="19702">MATADCYYVCEQLEDPVDVHRLLPLEILCRSHAVVEELAARLVGILGLTGHGGVGDKRAAATSPPPPASATPYSHPDAEYRSHVVREQLLAAGAGGNGRSGGTVQYHHYHAPGFGTKQWLRPPRPTTFVPPPASCGGTGVFLPRADVYPTRASNPPRINGTKPPRLLRKEAAMETVRNKMNRI</sequence>
<organism evidence="2 3">
    <name type="scientific">Oryza meyeriana var. granulata</name>
    <dbReference type="NCBI Taxonomy" id="110450"/>
    <lineage>
        <taxon>Eukaryota</taxon>
        <taxon>Viridiplantae</taxon>
        <taxon>Streptophyta</taxon>
        <taxon>Embryophyta</taxon>
        <taxon>Tracheophyta</taxon>
        <taxon>Spermatophyta</taxon>
        <taxon>Magnoliopsida</taxon>
        <taxon>Liliopsida</taxon>
        <taxon>Poales</taxon>
        <taxon>Poaceae</taxon>
        <taxon>BOP clade</taxon>
        <taxon>Oryzoideae</taxon>
        <taxon>Oryzeae</taxon>
        <taxon>Oryzinae</taxon>
        <taxon>Oryza</taxon>
        <taxon>Oryza meyeriana</taxon>
    </lineage>
</organism>
<accession>A0A6G1DZP9</accession>
<name>A0A6G1DZP9_9ORYZ</name>
<gene>
    <name evidence="2" type="ORF">E2562_021694</name>
</gene>
<evidence type="ECO:0000256" key="1">
    <source>
        <dbReference type="SAM" id="MobiDB-lite"/>
    </source>
</evidence>